<name>A0A1C3HNE4_SERMA</name>
<evidence type="ECO:0000313" key="1">
    <source>
        <dbReference type="EMBL" id="SAY46548.1"/>
    </source>
</evidence>
<gene>
    <name evidence="1" type="ORF">PWN146_05317</name>
</gene>
<proteinExistence type="predicted"/>
<dbReference type="RefSeq" id="WP_172691757.1">
    <property type="nucleotide sequence ID" value="NZ_LT575491.1"/>
</dbReference>
<organism evidence="1">
    <name type="scientific">Serratia marcescens</name>
    <dbReference type="NCBI Taxonomy" id="615"/>
    <lineage>
        <taxon>Bacteria</taxon>
        <taxon>Pseudomonadati</taxon>
        <taxon>Pseudomonadota</taxon>
        <taxon>Gammaproteobacteria</taxon>
        <taxon>Enterobacterales</taxon>
        <taxon>Yersiniaceae</taxon>
        <taxon>Serratia</taxon>
    </lineage>
</organism>
<reference evidence="1" key="1">
    <citation type="submission" date="2016-05" db="EMBL/GenBank/DDBJ databases">
        <authorList>
            <person name="Lavstsen T."/>
            <person name="Jespersen J.S."/>
        </authorList>
    </citation>
    <scope>NUCLEOTIDE SEQUENCE</scope>
    <source>
        <strain evidence="1">PWN146_assembly</strain>
    </source>
</reference>
<sequence length="67" mass="7610">MNHYSAEYAENINALKNGQGVVRIESWMPDEVIGKLIRRKLEQAEGADITVTYTVITDEMQQAAHNF</sequence>
<protein>
    <submittedName>
        <fullName evidence="1">Uncharacterized protein</fullName>
    </submittedName>
</protein>
<accession>A0A1C3HNE4</accession>
<dbReference type="AlphaFoldDB" id="A0A1C3HNE4"/>
<dbReference type="EMBL" id="LT575491">
    <property type="protein sequence ID" value="SAY46548.1"/>
    <property type="molecule type" value="Genomic_DNA"/>
</dbReference>